<gene>
    <name evidence="8" type="ORF">GCM10012275_57320</name>
</gene>
<evidence type="ECO:0000256" key="3">
    <source>
        <dbReference type="ARBA" id="ARBA00023125"/>
    </source>
</evidence>
<dbReference type="Pfam" id="PF00486">
    <property type="entry name" value="Trans_reg_C"/>
    <property type="match status" value="1"/>
</dbReference>
<dbReference type="InterPro" id="IPR016032">
    <property type="entry name" value="Sig_transdc_resp-reg_C-effctor"/>
</dbReference>
<dbReference type="InterPro" id="IPR005158">
    <property type="entry name" value="BTAD"/>
</dbReference>
<comment type="caution">
    <text evidence="8">The sequence shown here is derived from an EMBL/GenBank/DDBJ whole genome shotgun (WGS) entry which is preliminary data.</text>
</comment>
<sequence length="659" mass="72853">MQAGEGLLYVKLLGPPYAWRGEQELPLGPPRQRAVLGILAARANQVVTRDELIDGVWGEERPATAENGVHTYVAGLRQILEPHRARRAPGQLLVSSTAGYVLRLGTDQLDVDVFKQRVRQAHRQHDAGDLVRALESFDAALGLWQGIAFGGVPGPFAEAERNRLDEMRLAATEQRAEVMLGLGRDTEVAAELAGLVIDHPLRERLRGLLMMALYRSGRQAEALKVFQDARQLLVEELGIEPGRDLRRVHEQVLRGDPLLETAGRSPVWSMPSQRNQPVELPGAIALKNGEAAGRASLGRAGAHVLSVPQLQRRLLHSLDGSLGTLEAEFLPFQINAVESTIADFCEQVLLALIKQDNPGEVVRLLGNSIRVGEHVLITKVRPDLQREWALHVAVQDARCPDLDSTRHYSHADVLLDDAVGRYKIVHITVPKSLGPRFPDNVHERVSSMFRAAYSWLGEQVRHALVSLESTFERNALQLFRREFAAYGRNSVAEQVWLVLVTHQRVSYAVDNDVVARALRSARDFPGLQQAPASIASALLANSIPFEKSYSYEAISSRQTIEMSLSAAPYEDVGQDFLLGQGAIYADQMLLTPLATDRRASILAAYPLALRTELSDLLKASKERLRDCLRSTPEPMRPPVVPAPAEGDRGLRRLDVHDVQ</sequence>
<keyword evidence="2" id="KW-0805">Transcription regulation</keyword>
<keyword evidence="9" id="KW-1185">Reference proteome</keyword>
<feature type="domain" description="OmpR/PhoB-type" evidence="7">
    <location>
        <begin position="1"/>
        <end position="104"/>
    </location>
</feature>
<feature type="compositionally biased region" description="Basic and acidic residues" evidence="6">
    <location>
        <begin position="645"/>
        <end position="659"/>
    </location>
</feature>
<evidence type="ECO:0000256" key="5">
    <source>
        <dbReference type="PROSITE-ProRule" id="PRU01091"/>
    </source>
</evidence>
<feature type="region of interest" description="Disordered" evidence="6">
    <location>
        <begin position="628"/>
        <end position="659"/>
    </location>
</feature>
<dbReference type="SMART" id="SM00862">
    <property type="entry name" value="Trans_reg_C"/>
    <property type="match status" value="1"/>
</dbReference>
<protein>
    <recommendedName>
        <fullName evidence="7">OmpR/PhoB-type domain-containing protein</fullName>
    </recommendedName>
</protein>
<reference evidence="8" key="1">
    <citation type="journal article" date="2014" name="Int. J. Syst. Evol. Microbiol.">
        <title>Complete genome sequence of Corynebacterium casei LMG S-19264T (=DSM 44701T), isolated from a smear-ripened cheese.</title>
        <authorList>
            <consortium name="US DOE Joint Genome Institute (JGI-PGF)"/>
            <person name="Walter F."/>
            <person name="Albersmeier A."/>
            <person name="Kalinowski J."/>
            <person name="Ruckert C."/>
        </authorList>
    </citation>
    <scope>NUCLEOTIDE SEQUENCE</scope>
    <source>
        <strain evidence="8">CGMCC 4.5737</strain>
    </source>
</reference>
<dbReference type="SUPFAM" id="SSF46894">
    <property type="entry name" value="C-terminal effector domain of the bipartite response regulators"/>
    <property type="match status" value="1"/>
</dbReference>
<dbReference type="GO" id="GO:0000160">
    <property type="term" value="P:phosphorelay signal transduction system"/>
    <property type="evidence" value="ECO:0007669"/>
    <property type="project" value="InterPro"/>
</dbReference>
<dbReference type="InterPro" id="IPR011990">
    <property type="entry name" value="TPR-like_helical_dom_sf"/>
</dbReference>
<dbReference type="PANTHER" id="PTHR35807:SF1">
    <property type="entry name" value="TRANSCRIPTIONAL REGULATOR REDD"/>
    <property type="match status" value="1"/>
</dbReference>
<feature type="DNA-binding region" description="OmpR/PhoB-type" evidence="5">
    <location>
        <begin position="1"/>
        <end position="104"/>
    </location>
</feature>
<keyword evidence="3 5" id="KW-0238">DNA-binding</keyword>
<dbReference type="CDD" id="cd15831">
    <property type="entry name" value="BTAD"/>
    <property type="match status" value="1"/>
</dbReference>
<name>A0A8J3CDV2_9PSEU</name>
<dbReference type="PROSITE" id="PS51755">
    <property type="entry name" value="OMPR_PHOB"/>
    <property type="match status" value="1"/>
</dbReference>
<organism evidence="8 9">
    <name type="scientific">Longimycelium tulufanense</name>
    <dbReference type="NCBI Taxonomy" id="907463"/>
    <lineage>
        <taxon>Bacteria</taxon>
        <taxon>Bacillati</taxon>
        <taxon>Actinomycetota</taxon>
        <taxon>Actinomycetes</taxon>
        <taxon>Pseudonocardiales</taxon>
        <taxon>Pseudonocardiaceae</taxon>
        <taxon>Longimycelium</taxon>
    </lineage>
</organism>
<dbReference type="InterPro" id="IPR051677">
    <property type="entry name" value="AfsR-DnrI-RedD_regulator"/>
</dbReference>
<evidence type="ECO:0000313" key="8">
    <source>
        <dbReference type="EMBL" id="GGM79261.1"/>
    </source>
</evidence>
<dbReference type="InterPro" id="IPR001867">
    <property type="entry name" value="OmpR/PhoB-type_DNA-bd"/>
</dbReference>
<dbReference type="Pfam" id="PF03704">
    <property type="entry name" value="BTAD"/>
    <property type="match status" value="1"/>
</dbReference>
<reference evidence="8" key="2">
    <citation type="submission" date="2020-09" db="EMBL/GenBank/DDBJ databases">
        <authorList>
            <person name="Sun Q."/>
            <person name="Zhou Y."/>
        </authorList>
    </citation>
    <scope>NUCLEOTIDE SEQUENCE</scope>
    <source>
        <strain evidence="8">CGMCC 4.5737</strain>
    </source>
</reference>
<keyword evidence="4" id="KW-0804">Transcription</keyword>
<evidence type="ECO:0000313" key="9">
    <source>
        <dbReference type="Proteomes" id="UP000637578"/>
    </source>
</evidence>
<evidence type="ECO:0000259" key="7">
    <source>
        <dbReference type="PROSITE" id="PS51755"/>
    </source>
</evidence>
<evidence type="ECO:0000256" key="2">
    <source>
        <dbReference type="ARBA" id="ARBA00023015"/>
    </source>
</evidence>
<proteinExistence type="inferred from homology"/>
<dbReference type="AlphaFoldDB" id="A0A8J3CDV2"/>
<dbReference type="GO" id="GO:0003677">
    <property type="term" value="F:DNA binding"/>
    <property type="evidence" value="ECO:0007669"/>
    <property type="project" value="UniProtKB-UniRule"/>
</dbReference>
<dbReference type="SMART" id="SM01043">
    <property type="entry name" value="BTAD"/>
    <property type="match status" value="1"/>
</dbReference>
<dbReference type="Proteomes" id="UP000637578">
    <property type="component" value="Unassembled WGS sequence"/>
</dbReference>
<dbReference type="PANTHER" id="PTHR35807">
    <property type="entry name" value="TRANSCRIPTIONAL REGULATOR REDD-RELATED"/>
    <property type="match status" value="1"/>
</dbReference>
<dbReference type="GO" id="GO:0006355">
    <property type="term" value="P:regulation of DNA-templated transcription"/>
    <property type="evidence" value="ECO:0007669"/>
    <property type="project" value="InterPro"/>
</dbReference>
<dbReference type="InterPro" id="IPR036388">
    <property type="entry name" value="WH-like_DNA-bd_sf"/>
</dbReference>
<dbReference type="CDD" id="cd00383">
    <property type="entry name" value="trans_reg_C"/>
    <property type="match status" value="1"/>
</dbReference>
<evidence type="ECO:0000256" key="1">
    <source>
        <dbReference type="ARBA" id="ARBA00005820"/>
    </source>
</evidence>
<dbReference type="SUPFAM" id="SSF48452">
    <property type="entry name" value="TPR-like"/>
    <property type="match status" value="1"/>
</dbReference>
<dbReference type="Gene3D" id="1.10.10.10">
    <property type="entry name" value="Winged helix-like DNA-binding domain superfamily/Winged helix DNA-binding domain"/>
    <property type="match status" value="1"/>
</dbReference>
<evidence type="ECO:0000256" key="6">
    <source>
        <dbReference type="SAM" id="MobiDB-lite"/>
    </source>
</evidence>
<dbReference type="EMBL" id="BMMK01000043">
    <property type="protein sequence ID" value="GGM79261.1"/>
    <property type="molecule type" value="Genomic_DNA"/>
</dbReference>
<evidence type="ECO:0000256" key="4">
    <source>
        <dbReference type="ARBA" id="ARBA00023163"/>
    </source>
</evidence>
<comment type="similarity">
    <text evidence="1">Belongs to the AfsR/DnrI/RedD regulatory family.</text>
</comment>
<dbReference type="Gene3D" id="1.25.40.10">
    <property type="entry name" value="Tetratricopeptide repeat domain"/>
    <property type="match status" value="1"/>
</dbReference>
<accession>A0A8J3CDV2</accession>